<evidence type="ECO:0000313" key="2">
    <source>
        <dbReference type="Proteomes" id="UP001060085"/>
    </source>
</evidence>
<accession>A0ACC0AVI5</accession>
<dbReference type="EMBL" id="CM044705">
    <property type="protein sequence ID" value="KAI5664611.1"/>
    <property type="molecule type" value="Genomic_DNA"/>
</dbReference>
<name>A0ACC0AVI5_CATRO</name>
<proteinExistence type="predicted"/>
<comment type="caution">
    <text evidence="1">The sequence shown here is derived from an EMBL/GenBank/DDBJ whole genome shotgun (WGS) entry which is preliminary data.</text>
</comment>
<gene>
    <name evidence="1" type="ORF">M9H77_23934</name>
</gene>
<keyword evidence="2" id="KW-1185">Reference proteome</keyword>
<evidence type="ECO:0000313" key="1">
    <source>
        <dbReference type="EMBL" id="KAI5664611.1"/>
    </source>
</evidence>
<reference evidence="2" key="1">
    <citation type="journal article" date="2023" name="Nat. Plants">
        <title>Single-cell RNA sequencing provides a high-resolution roadmap for understanding the multicellular compartmentation of specialized metabolism.</title>
        <authorList>
            <person name="Sun S."/>
            <person name="Shen X."/>
            <person name="Li Y."/>
            <person name="Li Y."/>
            <person name="Wang S."/>
            <person name="Li R."/>
            <person name="Zhang H."/>
            <person name="Shen G."/>
            <person name="Guo B."/>
            <person name="Wei J."/>
            <person name="Xu J."/>
            <person name="St-Pierre B."/>
            <person name="Chen S."/>
            <person name="Sun C."/>
        </authorList>
    </citation>
    <scope>NUCLEOTIDE SEQUENCE [LARGE SCALE GENOMIC DNA]</scope>
</reference>
<protein>
    <submittedName>
        <fullName evidence="1">Uncharacterized protein</fullName>
    </submittedName>
</protein>
<sequence length="163" mass="18508">MKFSDLISTSNPRTSTSKLNESQKKYNNFSCPSVVDLESGQKFWRLNLDTYLSHFMPTIEEPDHPNNKNNNNNDDNGGFMITVPKQSAGGSRYGEIKVEDDEDHFKKKKKKKKKKSSKKGGGLLLPAAAVRKRSPNCYYSEMNAEEREENIKSLISYCKNSST</sequence>
<dbReference type="Proteomes" id="UP001060085">
    <property type="component" value="Linkage Group LG05"/>
</dbReference>
<organism evidence="1 2">
    <name type="scientific">Catharanthus roseus</name>
    <name type="common">Madagascar periwinkle</name>
    <name type="synonym">Vinca rosea</name>
    <dbReference type="NCBI Taxonomy" id="4058"/>
    <lineage>
        <taxon>Eukaryota</taxon>
        <taxon>Viridiplantae</taxon>
        <taxon>Streptophyta</taxon>
        <taxon>Embryophyta</taxon>
        <taxon>Tracheophyta</taxon>
        <taxon>Spermatophyta</taxon>
        <taxon>Magnoliopsida</taxon>
        <taxon>eudicotyledons</taxon>
        <taxon>Gunneridae</taxon>
        <taxon>Pentapetalae</taxon>
        <taxon>asterids</taxon>
        <taxon>lamiids</taxon>
        <taxon>Gentianales</taxon>
        <taxon>Apocynaceae</taxon>
        <taxon>Rauvolfioideae</taxon>
        <taxon>Vinceae</taxon>
        <taxon>Catharanthinae</taxon>
        <taxon>Catharanthus</taxon>
    </lineage>
</organism>